<gene>
    <name evidence="3" type="ORF">QO000_002713</name>
</gene>
<dbReference type="CDD" id="cd08892">
    <property type="entry name" value="SRPBCC_Aha1"/>
    <property type="match status" value="1"/>
</dbReference>
<name>A0ABU0K5E7_9BACL</name>
<dbReference type="RefSeq" id="WP_301552556.1">
    <property type="nucleotide sequence ID" value="NZ_JAQRMZ010000008.1"/>
</dbReference>
<dbReference type="Proteomes" id="UP001226720">
    <property type="component" value="Unassembled WGS sequence"/>
</dbReference>
<proteinExistence type="inferred from homology"/>
<organism evidence="3 4">
    <name type="scientific">Guptibacillus hwajinpoensis</name>
    <dbReference type="NCBI Taxonomy" id="208199"/>
    <lineage>
        <taxon>Bacteria</taxon>
        <taxon>Bacillati</taxon>
        <taxon>Bacillota</taxon>
        <taxon>Bacilli</taxon>
        <taxon>Bacillales</taxon>
        <taxon>Guptibacillaceae</taxon>
        <taxon>Guptibacillus</taxon>
    </lineage>
</organism>
<dbReference type="InterPro" id="IPR013538">
    <property type="entry name" value="ASHA1/2-like_C"/>
</dbReference>
<dbReference type="GeneID" id="301328210"/>
<keyword evidence="4" id="KW-1185">Reference proteome</keyword>
<evidence type="ECO:0000256" key="1">
    <source>
        <dbReference type="ARBA" id="ARBA00006817"/>
    </source>
</evidence>
<evidence type="ECO:0000313" key="3">
    <source>
        <dbReference type="EMBL" id="MDQ0483731.1"/>
    </source>
</evidence>
<sequence>MSNTIHEEITFQSTPDRIYQVLTNSKQFSEMSGGAPTDIQNEAGGEFSCFGGMITGRMIELVPNERIVQAWRAGNWDPGVYSIAKFELQQKGSETILIFDHTGFPEGQGEHLKDGWTENYWSPLKAYLG</sequence>
<reference evidence="3" key="1">
    <citation type="submission" date="2023-07" db="EMBL/GenBank/DDBJ databases">
        <title>Genomic Encyclopedia of Type Strains, Phase IV (KMG-IV): sequencing the most valuable type-strain genomes for metagenomic binning, comparative biology and taxonomic classification.</title>
        <authorList>
            <person name="Goeker M."/>
        </authorList>
    </citation>
    <scope>NUCLEOTIDE SEQUENCE [LARGE SCALE GENOMIC DNA]</scope>
    <source>
        <strain evidence="3">JSM 076093</strain>
    </source>
</reference>
<dbReference type="Pfam" id="PF08327">
    <property type="entry name" value="AHSA1"/>
    <property type="match status" value="1"/>
</dbReference>
<comment type="similarity">
    <text evidence="1">Belongs to the AHA1 family.</text>
</comment>
<dbReference type="Gene3D" id="3.30.530.20">
    <property type="match status" value="1"/>
</dbReference>
<accession>A0ABU0K5E7</accession>
<evidence type="ECO:0000313" key="4">
    <source>
        <dbReference type="Proteomes" id="UP001226720"/>
    </source>
</evidence>
<evidence type="ECO:0000259" key="2">
    <source>
        <dbReference type="Pfam" id="PF08327"/>
    </source>
</evidence>
<comment type="caution">
    <text evidence="3">The sequence shown here is derived from an EMBL/GenBank/DDBJ whole genome shotgun (WGS) entry which is preliminary data.</text>
</comment>
<dbReference type="SUPFAM" id="SSF55961">
    <property type="entry name" value="Bet v1-like"/>
    <property type="match status" value="1"/>
</dbReference>
<protein>
    <submittedName>
        <fullName evidence="3">Activator of HSP90 ATPase</fullName>
    </submittedName>
</protein>
<dbReference type="InterPro" id="IPR023393">
    <property type="entry name" value="START-like_dom_sf"/>
</dbReference>
<feature type="domain" description="Activator of Hsp90 ATPase homologue 1/2-like C-terminal" evidence="2">
    <location>
        <begin position="14"/>
        <end position="129"/>
    </location>
</feature>
<dbReference type="EMBL" id="JAUSWM010000004">
    <property type="protein sequence ID" value="MDQ0483731.1"/>
    <property type="molecule type" value="Genomic_DNA"/>
</dbReference>